<evidence type="ECO:0000259" key="8">
    <source>
        <dbReference type="Pfam" id="PF26577"/>
    </source>
</evidence>
<evidence type="ECO:0000313" key="10">
    <source>
        <dbReference type="Proteomes" id="UP000037751"/>
    </source>
</evidence>
<name>A0A0M8MII7_9BASI</name>
<dbReference type="GO" id="GO:0000214">
    <property type="term" value="C:tRNA-intron endonuclease complex"/>
    <property type="evidence" value="ECO:0007669"/>
    <property type="project" value="UniProtKB-UniRule"/>
</dbReference>
<sequence length="337" mass="37984">MDALRARYPDRIPIHLSNGIAYLWEVSDVEQARTQHHLCGLLSGTLPLIPQQNVFLGLPLRLIPEEVVYLLRQNAAILIDEAQAFVTPTFEEREAFLQRQEQDIHQQKERTLAQQQEQRERIEAKLRSDGGNGALERRRARQAAKGQVDAPAVPEMPASEALERLPYVHYTPGPSTTLPGYRPCTQAMAESGTEAHVNAYTSLQEAYQAGVWTYPETLEQRARCAVFEDLHERGYFMSTGLRFGGDFVVYPGDPLRYHSHYTAAVLATPEQPMAAYHIVASGRLGTAVKKSHLLCQANTRIVNEEEARERRIAGLDDTNERWGDVEYWSLAWAGFGT</sequence>
<dbReference type="Proteomes" id="UP000037751">
    <property type="component" value="Unassembled WGS sequence"/>
</dbReference>
<dbReference type="InterPro" id="IPR011856">
    <property type="entry name" value="tRNA_endonuc-like_dom_sf"/>
</dbReference>
<proteinExistence type="inferred from homology"/>
<dbReference type="Pfam" id="PF01974">
    <property type="entry name" value="tRNA_int_endo"/>
    <property type="match status" value="1"/>
</dbReference>
<keyword evidence="9" id="KW-0255">Endonuclease</keyword>
<dbReference type="EC" id="4.6.1.16" evidence="4"/>
<dbReference type="Pfam" id="PF26577">
    <property type="entry name" value="TSEN34_N"/>
    <property type="match status" value="1"/>
</dbReference>
<dbReference type="InterPro" id="IPR006677">
    <property type="entry name" value="tRNA_intron_Endonuc_cat-like"/>
</dbReference>
<keyword evidence="2 4" id="KW-0819">tRNA processing</keyword>
<dbReference type="RefSeq" id="XP_017990788.1">
    <property type="nucleotide sequence ID" value="XM_018136071.1"/>
</dbReference>
<dbReference type="OrthoDB" id="48041at2759"/>
<dbReference type="AlphaFoldDB" id="A0A0M8MII7"/>
<feature type="region of interest" description="Disordered" evidence="6">
    <location>
        <begin position="123"/>
        <end position="152"/>
    </location>
</feature>
<dbReference type="InterPro" id="IPR059049">
    <property type="entry name" value="TSEN34_N"/>
</dbReference>
<reference evidence="9 10" key="1">
    <citation type="submission" date="2015-07" db="EMBL/GenBank/DDBJ databases">
        <title>Draft Genome Sequence of Malassezia furfur CBS1878 and Malassezia pachydermatis CBS1879.</title>
        <authorList>
            <person name="Triana S."/>
            <person name="Ohm R."/>
            <person name="Gonzalez A."/>
            <person name="DeCock H."/>
            <person name="Restrepo S."/>
            <person name="Celis A."/>
        </authorList>
    </citation>
    <scope>NUCLEOTIDE SEQUENCE [LARGE SCALE GENOMIC DNA]</scope>
    <source>
        <strain evidence="9 10">CBS 1879</strain>
    </source>
</reference>
<dbReference type="VEuPathDB" id="FungiDB:Malapachy_1567"/>
<evidence type="ECO:0000256" key="2">
    <source>
        <dbReference type="ARBA" id="ARBA00022694"/>
    </source>
</evidence>
<evidence type="ECO:0000313" key="9">
    <source>
        <dbReference type="EMBL" id="KOS13156.1"/>
    </source>
</evidence>
<dbReference type="CDD" id="cd22363">
    <property type="entry name" value="tRNA-intron_lyase_C"/>
    <property type="match status" value="1"/>
</dbReference>
<feature type="active site" evidence="5">
    <location>
        <position position="258"/>
    </location>
</feature>
<feature type="domain" description="TSEN34 N-terminal" evidence="8">
    <location>
        <begin position="12"/>
        <end position="81"/>
    </location>
</feature>
<protein>
    <recommendedName>
        <fullName evidence="4">tRNA-splicing endonuclease subunit Sen34</fullName>
        <ecNumber evidence="4">4.6.1.16</ecNumber>
    </recommendedName>
</protein>
<evidence type="ECO:0000259" key="7">
    <source>
        <dbReference type="Pfam" id="PF01974"/>
    </source>
</evidence>
<accession>A0A0M8MII7</accession>
<keyword evidence="10" id="KW-1185">Reference proteome</keyword>
<comment type="function">
    <text evidence="4">Constitutes one of the two catalytic subunit of the tRNA-splicing endonuclease complex, a complex responsible for identification and cleavage of the splice sites in pre-tRNA. It cleaves pre-tRNA at the 5'- and 3'-splice sites to release the intron. The products are an intron and two tRNA half-molecules bearing 2',3'-cyclic phosphate and 5'-OH termini. There are no conserved sequences at the splice sites, but the intron is invariably located at the same site in the gene, placing the splice sites an invariant distance from the constant structural features of the tRNA body.</text>
</comment>
<keyword evidence="3 4" id="KW-0456">Lyase</keyword>
<dbReference type="SUPFAM" id="SSF53032">
    <property type="entry name" value="tRNA-intron endonuclease catalytic domain-like"/>
    <property type="match status" value="1"/>
</dbReference>
<dbReference type="InterPro" id="IPR036167">
    <property type="entry name" value="tRNA_intron_Endo_cat-like_sf"/>
</dbReference>
<gene>
    <name evidence="9" type="ORF">Malapachy_1567</name>
</gene>
<keyword evidence="9" id="KW-0540">Nuclease</keyword>
<dbReference type="GO" id="GO:0000379">
    <property type="term" value="P:tRNA-type intron splice site recognition and cleavage"/>
    <property type="evidence" value="ECO:0007669"/>
    <property type="project" value="UniProtKB-UniRule"/>
</dbReference>
<evidence type="ECO:0000256" key="3">
    <source>
        <dbReference type="ARBA" id="ARBA00023239"/>
    </source>
</evidence>
<comment type="similarity">
    <text evidence="1 4">Belongs to the tRNA-intron endonuclease family.</text>
</comment>
<dbReference type="GO" id="GO:0003676">
    <property type="term" value="F:nucleic acid binding"/>
    <property type="evidence" value="ECO:0007669"/>
    <property type="project" value="InterPro"/>
</dbReference>
<comment type="caution">
    <text evidence="9">The sequence shown here is derived from an EMBL/GenBank/DDBJ whole genome shotgun (WGS) entry which is preliminary data.</text>
</comment>
<keyword evidence="9" id="KW-0378">Hydrolase</keyword>
<dbReference type="PANTHER" id="PTHR13070">
    <property type="entry name" value="TRNA-SPLICING ENDONUCLEASE SUBUNIT SEN34-RELATED"/>
    <property type="match status" value="1"/>
</dbReference>
<dbReference type="PANTHER" id="PTHR13070:SF0">
    <property type="entry name" value="TRNA-SPLICING ENDONUCLEASE SUBUNIT SEN34"/>
    <property type="match status" value="1"/>
</dbReference>
<evidence type="ECO:0000256" key="5">
    <source>
        <dbReference type="PIRSR" id="PIRSR017250-50"/>
    </source>
</evidence>
<dbReference type="GO" id="GO:0000213">
    <property type="term" value="F:tRNA-intron lyase activity"/>
    <property type="evidence" value="ECO:0007669"/>
    <property type="project" value="UniProtKB-UniRule"/>
</dbReference>
<feature type="domain" description="tRNA intron endonuclease catalytic" evidence="7">
    <location>
        <begin position="222"/>
        <end position="295"/>
    </location>
</feature>
<dbReference type="EMBL" id="LGAV01000007">
    <property type="protein sequence ID" value="KOS13156.1"/>
    <property type="molecule type" value="Genomic_DNA"/>
</dbReference>
<evidence type="ECO:0000256" key="1">
    <source>
        <dbReference type="ARBA" id="ARBA00008078"/>
    </source>
</evidence>
<evidence type="ECO:0000256" key="6">
    <source>
        <dbReference type="SAM" id="MobiDB-lite"/>
    </source>
</evidence>
<feature type="active site" evidence="5">
    <location>
        <position position="250"/>
    </location>
</feature>
<dbReference type="STRING" id="77020.A0A0M8MII7"/>
<organism evidence="9 10">
    <name type="scientific">Malassezia pachydermatis</name>
    <dbReference type="NCBI Taxonomy" id="77020"/>
    <lineage>
        <taxon>Eukaryota</taxon>
        <taxon>Fungi</taxon>
        <taxon>Dikarya</taxon>
        <taxon>Basidiomycota</taxon>
        <taxon>Ustilaginomycotina</taxon>
        <taxon>Malasseziomycetes</taxon>
        <taxon>Malasseziales</taxon>
        <taxon>Malasseziaceae</taxon>
        <taxon>Malassezia</taxon>
    </lineage>
</organism>
<dbReference type="PIRSF" id="PIRSF017250">
    <property type="entry name" value="tRNA_splic_SEN34"/>
    <property type="match status" value="1"/>
</dbReference>
<dbReference type="Gene3D" id="3.40.1350.10">
    <property type="match status" value="1"/>
</dbReference>
<dbReference type="GeneID" id="28727946"/>
<dbReference type="InterPro" id="IPR016690">
    <property type="entry name" value="TSEN34"/>
</dbReference>
<feature type="active site" evidence="5">
    <location>
        <position position="290"/>
    </location>
</feature>
<evidence type="ECO:0000256" key="4">
    <source>
        <dbReference type="PIRNR" id="PIRNR017250"/>
    </source>
</evidence>